<dbReference type="PANTHER" id="PTHR42869">
    <property type="entry name" value="SLL0572 PROTEIN"/>
    <property type="match status" value="1"/>
</dbReference>
<reference evidence="1" key="1">
    <citation type="journal article" date="2020" name="mSystems">
        <title>Genome- and Community-Level Interaction Insights into Carbon Utilization and Element Cycling Functions of Hydrothermarchaeota in Hydrothermal Sediment.</title>
        <authorList>
            <person name="Zhou Z."/>
            <person name="Liu Y."/>
            <person name="Xu W."/>
            <person name="Pan J."/>
            <person name="Luo Z.H."/>
            <person name="Li M."/>
        </authorList>
    </citation>
    <scope>NUCLEOTIDE SEQUENCE [LARGE SCALE GENOMIC DNA]</scope>
    <source>
        <strain evidence="1">SpSt-125</strain>
    </source>
</reference>
<dbReference type="SUPFAM" id="SSF52540">
    <property type="entry name" value="P-loop containing nucleoside triphosphate hydrolases"/>
    <property type="match status" value="1"/>
</dbReference>
<dbReference type="EMBL" id="DSEU01000047">
    <property type="protein sequence ID" value="HEM67365.1"/>
    <property type="molecule type" value="Genomic_DNA"/>
</dbReference>
<dbReference type="InterPro" id="IPR027417">
    <property type="entry name" value="P-loop_NTPase"/>
</dbReference>
<protein>
    <submittedName>
        <fullName evidence="1">GTPase</fullName>
    </submittedName>
</protein>
<gene>
    <name evidence="1" type="ORF">ENO26_07375</name>
</gene>
<dbReference type="InterPro" id="IPR053199">
    <property type="entry name" value="cDPG_synthetase-like"/>
</dbReference>
<accession>A0A7J2U4N9</accession>
<dbReference type="PANTHER" id="PTHR42869:SF1">
    <property type="entry name" value="SLL0572 PROTEIN"/>
    <property type="match status" value="1"/>
</dbReference>
<sequence>MTRKVVIIGAGGRDFHNFNTAFRNSSEYRVVAFVATQIPGIEYRRYPPSLAGELYPEGIPIYPLSELPNLVMRHGVDEVVLSFSDLTYEELGKMLSLVLSLGCDFRILGPKSTMLESVKPVLAVTAVKTGAGKSTISRAFVAELMRRGARVVVVRHPMAYGDIEKKSVQIFRSLNDVNSCELSIEEREEIEPHLRMGAMVLLGVDYGKILLEAERIGDVILWDGGNNDWPFFRPQYMVVAVDALRPGLETSTFPGEVNVRMADAVIITKVGQASEEDVERIIRNIRTVNSRAHIVKADMEVEMAEPMHLSGKKVVIVEDYPTVTHGGAPYGAGYVIAKKHGAIVIDPRPYAVGFLKKVYDMYPHIGPVLPSAGYTQSQLRDLENTLNNAEAEVIVNASPINIASTLKLNKPVVNVMWSLKIVEGPTIAELVNEFLARIATNPTSYQLENKAFS</sequence>
<proteinExistence type="predicted"/>
<evidence type="ECO:0000313" key="1">
    <source>
        <dbReference type="EMBL" id="HEM67365.1"/>
    </source>
</evidence>
<dbReference type="Gene3D" id="3.40.50.300">
    <property type="entry name" value="P-loop containing nucleotide triphosphate hydrolases"/>
    <property type="match status" value="1"/>
</dbReference>
<name>A0A7J2U4N9_9CREN</name>
<comment type="caution">
    <text evidence="1">The sequence shown here is derived from an EMBL/GenBank/DDBJ whole genome shotgun (WGS) entry which is preliminary data.</text>
</comment>
<dbReference type="Gene3D" id="3.40.50.720">
    <property type="entry name" value="NAD(P)-binding Rossmann-like Domain"/>
    <property type="match status" value="1"/>
</dbReference>
<organism evidence="1">
    <name type="scientific">Ignisphaera aggregans</name>
    <dbReference type="NCBI Taxonomy" id="334771"/>
    <lineage>
        <taxon>Archaea</taxon>
        <taxon>Thermoproteota</taxon>
        <taxon>Thermoprotei</taxon>
        <taxon>Desulfurococcales</taxon>
        <taxon>Desulfurococcaceae</taxon>
        <taxon>Ignisphaera</taxon>
    </lineage>
</organism>
<dbReference type="AlphaFoldDB" id="A0A7J2U4N9"/>